<dbReference type="EMBL" id="CP044455">
    <property type="protein sequence ID" value="QIC70129.1"/>
    <property type="molecule type" value="Genomic_DNA"/>
</dbReference>
<dbReference type="Pfam" id="PF11042">
    <property type="entry name" value="DUF2750"/>
    <property type="match status" value="1"/>
</dbReference>
<dbReference type="EMBL" id="JAWJYY010000001">
    <property type="protein sequence ID" value="MDV4315799.1"/>
    <property type="molecule type" value="Genomic_DNA"/>
</dbReference>
<reference evidence="2 4" key="1">
    <citation type="submission" date="2019-09" db="EMBL/GenBank/DDBJ databases">
        <title>Non-baumannii Acinetobacter spp. carrying blaNDM-1 isolated in China.</title>
        <authorList>
            <person name="Cui C."/>
            <person name="Chen C."/>
            <person name="Sun J."/>
            <person name="Liu Y."/>
        </authorList>
    </citation>
    <scope>NUCLEOTIDE SEQUENCE [LARGE SCALE GENOMIC DNA]</scope>
    <source>
        <strain evidence="2 4">B18</strain>
    </source>
</reference>
<gene>
    <name evidence="2" type="ORF">FSC09_06760</name>
    <name evidence="3" type="ORF">G0027_15325</name>
    <name evidence="1" type="ORF">MSG88_08505</name>
</gene>
<dbReference type="KEGG" id="aid:CTZ23_06625"/>
<organism evidence="2 4">
    <name type="scientific">Acinetobacter indicus</name>
    <dbReference type="NCBI Taxonomy" id="756892"/>
    <lineage>
        <taxon>Bacteria</taxon>
        <taxon>Pseudomonadati</taxon>
        <taxon>Pseudomonadota</taxon>
        <taxon>Gammaproteobacteria</taxon>
        <taxon>Moraxellales</taxon>
        <taxon>Moraxellaceae</taxon>
        <taxon>Acinetobacter</taxon>
    </lineage>
</organism>
<dbReference type="Proteomes" id="UP001284654">
    <property type="component" value="Unassembled WGS sequence"/>
</dbReference>
<dbReference type="STRING" id="756892.GCA_001922645_01170"/>
<protein>
    <submittedName>
        <fullName evidence="2">DUF2750 domain-containing protein</fullName>
    </submittedName>
</protein>
<evidence type="ECO:0000313" key="1">
    <source>
        <dbReference type="EMBL" id="MDV4315799.1"/>
    </source>
</evidence>
<reference evidence="1" key="3">
    <citation type="submission" date="2023-10" db="EMBL/GenBank/DDBJ databases">
        <authorList>
            <person name="Sykes E.M.E."/>
            <person name="Khan I.U.H."/>
            <person name="Kumar A."/>
        </authorList>
    </citation>
    <scope>NUCLEOTIDE SEQUENCE</scope>
    <source>
        <strain evidence="1">IK5</strain>
    </source>
</reference>
<name>A0A0F3LP18_9GAMM</name>
<dbReference type="RefSeq" id="WP_005178408.1">
    <property type="nucleotide sequence ID" value="NZ_CAXNYR010000018.1"/>
</dbReference>
<dbReference type="Proteomes" id="UP000503440">
    <property type="component" value="Chromosome"/>
</dbReference>
<evidence type="ECO:0000313" key="5">
    <source>
        <dbReference type="Proteomes" id="UP000593812"/>
    </source>
</evidence>
<evidence type="ECO:0000313" key="2">
    <source>
        <dbReference type="EMBL" id="QIC70129.1"/>
    </source>
</evidence>
<reference evidence="3 5" key="2">
    <citation type="submission" date="2020-02" db="EMBL/GenBank/DDBJ databases">
        <title>Tigecycline-resistant Acinetobacter species from pigs and migratory birds.</title>
        <authorList>
            <person name="Chen C."/>
            <person name="Sun J."/>
            <person name="Liao X.-P."/>
            <person name="Liu Y.-H."/>
        </authorList>
    </citation>
    <scope>NUCLEOTIDE SEQUENCE [LARGE SCALE GENOMIC DNA]</scope>
    <source>
        <strain evidence="3 5">C15_T</strain>
    </source>
</reference>
<evidence type="ECO:0000313" key="3">
    <source>
        <dbReference type="EMBL" id="QOW44098.1"/>
    </source>
</evidence>
<dbReference type="AlphaFoldDB" id="A0A0F3LP18"/>
<proteinExistence type="predicted"/>
<sequence>MNQIKSLKPAAQDIHMKISILKSMMYCGVLWGLYHQGWAMTSDQDDFIFPFWLNGVQAYKYAKKHWPNYTPRQISPQDFQNSLLPTLTRLKVTPALCHCSSQQFKLTTQQMKHFFFNDAQLKTA</sequence>
<dbReference type="InterPro" id="IPR021284">
    <property type="entry name" value="DUF2750"/>
</dbReference>
<evidence type="ECO:0000313" key="4">
    <source>
        <dbReference type="Proteomes" id="UP000503440"/>
    </source>
</evidence>
<dbReference type="EMBL" id="CP048654">
    <property type="protein sequence ID" value="QOW44098.1"/>
    <property type="molecule type" value="Genomic_DNA"/>
</dbReference>
<dbReference type="Proteomes" id="UP000593812">
    <property type="component" value="Chromosome"/>
</dbReference>
<accession>A0A0F3LP18</accession>